<feature type="compositionally biased region" description="Basic residues" evidence="1">
    <location>
        <begin position="1"/>
        <end position="15"/>
    </location>
</feature>
<dbReference type="AlphaFoldDB" id="A0A8X7VPF2"/>
<comment type="caution">
    <text evidence="2">The sequence shown here is derived from an EMBL/GenBank/DDBJ whole genome shotgun (WGS) entry which is preliminary data.</text>
</comment>
<evidence type="ECO:0000256" key="1">
    <source>
        <dbReference type="SAM" id="MobiDB-lite"/>
    </source>
</evidence>
<accession>A0A8X7VPF2</accession>
<dbReference type="EMBL" id="JAAMPC010000004">
    <property type="protein sequence ID" value="KAG2315151.1"/>
    <property type="molecule type" value="Genomic_DNA"/>
</dbReference>
<feature type="compositionally biased region" description="Basic and acidic residues" evidence="1">
    <location>
        <begin position="25"/>
        <end position="53"/>
    </location>
</feature>
<evidence type="ECO:0000313" key="2">
    <source>
        <dbReference type="EMBL" id="KAG2315151.1"/>
    </source>
</evidence>
<proteinExistence type="predicted"/>
<reference evidence="2 3" key="1">
    <citation type="submission" date="2020-02" db="EMBL/GenBank/DDBJ databases">
        <authorList>
            <person name="Ma Q."/>
            <person name="Huang Y."/>
            <person name="Song X."/>
            <person name="Pei D."/>
        </authorList>
    </citation>
    <scope>NUCLEOTIDE SEQUENCE [LARGE SCALE GENOMIC DNA]</scope>
    <source>
        <strain evidence="2">Sxm20200214</strain>
        <tissue evidence="2">Leaf</tissue>
    </source>
</reference>
<organism evidence="2 3">
    <name type="scientific">Brassica carinata</name>
    <name type="common">Ethiopian mustard</name>
    <name type="synonym">Abyssinian cabbage</name>
    <dbReference type="NCBI Taxonomy" id="52824"/>
    <lineage>
        <taxon>Eukaryota</taxon>
        <taxon>Viridiplantae</taxon>
        <taxon>Streptophyta</taxon>
        <taxon>Embryophyta</taxon>
        <taxon>Tracheophyta</taxon>
        <taxon>Spermatophyta</taxon>
        <taxon>Magnoliopsida</taxon>
        <taxon>eudicotyledons</taxon>
        <taxon>Gunneridae</taxon>
        <taxon>Pentapetalae</taxon>
        <taxon>rosids</taxon>
        <taxon>malvids</taxon>
        <taxon>Brassicales</taxon>
        <taxon>Brassicaceae</taxon>
        <taxon>Brassiceae</taxon>
        <taxon>Brassica</taxon>
    </lineage>
</organism>
<keyword evidence="3" id="KW-1185">Reference proteome</keyword>
<sequence length="122" mass="14223">MAKTKWTMKKKKKTKPLKDITSPLKDVEIPKEKKKNDANLVEGKEKEANPVEDKESEMETNTNEENETEERVEDEANEANTRRPYIKLGQRRTQGDDFMDVRGLRSQMDVTSSPDMIKRMVH</sequence>
<protein>
    <submittedName>
        <fullName evidence="2">Uncharacterized protein</fullName>
    </submittedName>
</protein>
<dbReference type="OrthoDB" id="10639467at2759"/>
<feature type="region of interest" description="Disordered" evidence="1">
    <location>
        <begin position="1"/>
        <end position="122"/>
    </location>
</feature>
<evidence type="ECO:0000313" key="3">
    <source>
        <dbReference type="Proteomes" id="UP000886595"/>
    </source>
</evidence>
<dbReference type="Proteomes" id="UP000886595">
    <property type="component" value="Unassembled WGS sequence"/>
</dbReference>
<feature type="compositionally biased region" description="Acidic residues" evidence="1">
    <location>
        <begin position="54"/>
        <end position="77"/>
    </location>
</feature>
<name>A0A8X7VPF2_BRACI</name>
<gene>
    <name evidence="2" type="ORF">Bca52824_018273</name>
</gene>
<feature type="compositionally biased region" description="Basic and acidic residues" evidence="1">
    <location>
        <begin position="93"/>
        <end position="103"/>
    </location>
</feature>